<protein>
    <submittedName>
        <fullName evidence="3">Uncharacterized protein</fullName>
    </submittedName>
</protein>
<keyword evidence="4" id="KW-1185">Reference proteome</keyword>
<evidence type="ECO:0000256" key="2">
    <source>
        <dbReference type="SAM" id="SignalP"/>
    </source>
</evidence>
<reference evidence="3" key="1">
    <citation type="submission" date="2021-02" db="EMBL/GenBank/DDBJ databases">
        <title>Phycicoccus sp. MQZ13P-5T, whole genome shotgun sequence.</title>
        <authorList>
            <person name="Tuo L."/>
        </authorList>
    </citation>
    <scope>NUCLEOTIDE SEQUENCE</scope>
    <source>
        <strain evidence="3">MQZ13P-5</strain>
    </source>
</reference>
<organism evidence="3 4">
    <name type="scientific">Phycicoccus sonneratiae</name>
    <dbReference type="NCBI Taxonomy" id="2807628"/>
    <lineage>
        <taxon>Bacteria</taxon>
        <taxon>Bacillati</taxon>
        <taxon>Actinomycetota</taxon>
        <taxon>Actinomycetes</taxon>
        <taxon>Micrococcales</taxon>
        <taxon>Intrasporangiaceae</taxon>
        <taxon>Phycicoccus</taxon>
    </lineage>
</organism>
<dbReference type="RefSeq" id="WP_204131772.1">
    <property type="nucleotide sequence ID" value="NZ_JAFDVD010000014.1"/>
</dbReference>
<evidence type="ECO:0000313" key="3">
    <source>
        <dbReference type="EMBL" id="MBM6401299.1"/>
    </source>
</evidence>
<dbReference type="EMBL" id="JAFDVD010000014">
    <property type="protein sequence ID" value="MBM6401299.1"/>
    <property type="molecule type" value="Genomic_DNA"/>
</dbReference>
<feature type="compositionally biased region" description="Low complexity" evidence="1">
    <location>
        <begin position="32"/>
        <end position="43"/>
    </location>
</feature>
<feature type="chain" id="PRO_5045794747" evidence="2">
    <location>
        <begin position="31"/>
        <end position="192"/>
    </location>
</feature>
<comment type="caution">
    <text evidence="3">The sequence shown here is derived from an EMBL/GenBank/DDBJ whole genome shotgun (WGS) entry which is preliminary data.</text>
</comment>
<name>A0ABS2CN43_9MICO</name>
<dbReference type="Proteomes" id="UP001430172">
    <property type="component" value="Unassembled WGS sequence"/>
</dbReference>
<keyword evidence="2" id="KW-0732">Signal</keyword>
<evidence type="ECO:0000313" key="4">
    <source>
        <dbReference type="Proteomes" id="UP001430172"/>
    </source>
</evidence>
<gene>
    <name evidence="3" type="ORF">JQN70_12945</name>
</gene>
<sequence length="192" mass="19945">MTPVRPALRALAAPLAAAALLGAPAVPALAAPAPATSGTSARPGHGSPWTPYRTEEVVVPAARSTCGFDVRITPLIDEEEYRTTSTWPDGTPRTQLFRGALVERYTNLTSGASVVRDLSATAVFAYRRDGSPASLTSLHGAFGTTMPPGSTPDTGLYVLGGTGTTVFFRTDDTRAFVLGPHGTAEDVCDALD</sequence>
<feature type="signal peptide" evidence="2">
    <location>
        <begin position="1"/>
        <end position="30"/>
    </location>
</feature>
<accession>A0ABS2CN43</accession>
<evidence type="ECO:0000256" key="1">
    <source>
        <dbReference type="SAM" id="MobiDB-lite"/>
    </source>
</evidence>
<feature type="region of interest" description="Disordered" evidence="1">
    <location>
        <begin position="32"/>
        <end position="51"/>
    </location>
</feature>
<proteinExistence type="predicted"/>